<evidence type="ECO:0000313" key="3">
    <source>
        <dbReference type="Proteomes" id="UP000230750"/>
    </source>
</evidence>
<feature type="compositionally biased region" description="Low complexity" evidence="1">
    <location>
        <begin position="124"/>
        <end position="135"/>
    </location>
</feature>
<feature type="compositionally biased region" description="Acidic residues" evidence="1">
    <location>
        <begin position="47"/>
        <end position="62"/>
    </location>
</feature>
<feature type="compositionally biased region" description="Basic and acidic residues" evidence="1">
    <location>
        <begin position="217"/>
        <end position="269"/>
    </location>
</feature>
<proteinExistence type="predicted"/>
<feature type="compositionally biased region" description="Basic and acidic residues" evidence="1">
    <location>
        <begin position="277"/>
        <end position="288"/>
    </location>
</feature>
<feature type="compositionally biased region" description="Acidic residues" evidence="1">
    <location>
        <begin position="1"/>
        <end position="11"/>
    </location>
</feature>
<feature type="compositionally biased region" description="Polar residues" evidence="1">
    <location>
        <begin position="435"/>
        <end position="451"/>
    </location>
</feature>
<feature type="compositionally biased region" description="Basic and acidic residues" evidence="1">
    <location>
        <begin position="754"/>
        <end position="783"/>
    </location>
</feature>
<evidence type="ECO:0000256" key="1">
    <source>
        <dbReference type="SAM" id="MobiDB-lite"/>
    </source>
</evidence>
<evidence type="ECO:0000313" key="2">
    <source>
        <dbReference type="EMBL" id="PIK62514.1"/>
    </source>
</evidence>
<reference evidence="2 3" key="1">
    <citation type="journal article" date="2017" name="PLoS Biol.">
        <title>The sea cucumber genome provides insights into morphological evolution and visceral regeneration.</title>
        <authorList>
            <person name="Zhang X."/>
            <person name="Sun L."/>
            <person name="Yuan J."/>
            <person name="Sun Y."/>
            <person name="Gao Y."/>
            <person name="Zhang L."/>
            <person name="Li S."/>
            <person name="Dai H."/>
            <person name="Hamel J.F."/>
            <person name="Liu C."/>
            <person name="Yu Y."/>
            <person name="Liu S."/>
            <person name="Lin W."/>
            <person name="Guo K."/>
            <person name="Jin S."/>
            <person name="Xu P."/>
            <person name="Storey K.B."/>
            <person name="Huan P."/>
            <person name="Zhang T."/>
            <person name="Zhou Y."/>
            <person name="Zhang J."/>
            <person name="Lin C."/>
            <person name="Li X."/>
            <person name="Xing L."/>
            <person name="Huo D."/>
            <person name="Sun M."/>
            <person name="Wang L."/>
            <person name="Mercier A."/>
            <person name="Li F."/>
            <person name="Yang H."/>
            <person name="Xiang J."/>
        </authorList>
    </citation>
    <scope>NUCLEOTIDE SEQUENCE [LARGE SCALE GENOMIC DNA]</scope>
    <source>
        <strain evidence="2">Shaxun</strain>
        <tissue evidence="2">Muscle</tissue>
    </source>
</reference>
<feature type="compositionally biased region" description="Basic and acidic residues" evidence="1">
    <location>
        <begin position="471"/>
        <end position="486"/>
    </location>
</feature>
<feature type="compositionally biased region" description="Basic residues" evidence="1">
    <location>
        <begin position="714"/>
        <end position="724"/>
    </location>
</feature>
<dbReference type="AlphaFoldDB" id="A0A2G8LQL2"/>
<dbReference type="EMBL" id="MRZV01000010">
    <property type="protein sequence ID" value="PIK62514.1"/>
    <property type="molecule type" value="Genomic_DNA"/>
</dbReference>
<gene>
    <name evidence="2" type="ORF">BSL78_00520</name>
</gene>
<feature type="compositionally biased region" description="Basic and acidic residues" evidence="1">
    <location>
        <begin position="376"/>
        <end position="392"/>
    </location>
</feature>
<sequence>MATNTDEDPDLESLRSAVLASLKTKSTISGKSETQEGPPEGTREGRNEDEENDEMPEEEEEDLHALRLAALKTKRDDGVPKEPKAAPATFERQGNLISIQIVDPEEEKRKAEAERIAKAKALAAAKAEVSKAAKPARFRRVESSGSENDDDLDEEDMSDDGSDHQDRSEDEKSVMSDSSSSSTSSNAGSSSSSNSSSSKSKSSESSSSESEESESESESRRKKDVGEEEEARKNRVNKSQENHLSNERRDGKVVSGDHRSRDGDKDKRSSSSSGRRSVKDRLGDKPNDQGRGASGRPADRSSKSVREDSRRNGESERRLHRRRGIEDLDQIGHQNCQEGIISGTNVIPLSPIGPRVRAHHRTGIAVAIATWPREEGWFPDRGKKIHSKKESDAESLSDIPLESEEEEEEKEDSDSEDVRFRKGRHTNTGRKPNVEENNSQSRIVMSLTLPTDSELKKQDEEDQKDFKRRRKMDEMRDRDRARLVGRDRRRRDHRPEDKQSNGPERRGIRPPPDKKSGTINLGRRRPRPSDFVSESESEEDANGGGLRSLVSGSGDARKSGRESSKKRNVEDEKRGDRKDRASTEKEKRRERREKKSRRLVLTEDGSGPSNQDQENGEEDIVQKLSIRNRLGDRPTANVRSSIKSRLGPKVSSPDDVEDSELPEIHDRPKVRKIELSNESSNRSENRLGDVSDSEKRQTSDEETPVTTKPDDLRHKMKRKLKHSSKNGSDRDDGPSPEGNSSKRKVVKNNVWSEVLKERSSKGDERVSSSRRESSEKERREDKKEKRKEKRKSKDETVLEEKMKRMHEINAAIMEKHKQIQKEKELFDC</sequence>
<dbReference type="OrthoDB" id="10683238at2759"/>
<dbReference type="Proteomes" id="UP000230750">
    <property type="component" value="Unassembled WGS sequence"/>
</dbReference>
<keyword evidence="3" id="KW-1185">Reference proteome</keyword>
<feature type="compositionally biased region" description="Basic and acidic residues" evidence="1">
    <location>
        <begin position="555"/>
        <end position="587"/>
    </location>
</feature>
<feature type="compositionally biased region" description="Basic residues" evidence="1">
    <location>
        <begin position="588"/>
        <end position="598"/>
    </location>
</feature>
<feature type="compositionally biased region" description="Basic and acidic residues" evidence="1">
    <location>
        <begin position="662"/>
        <end position="699"/>
    </location>
</feature>
<feature type="compositionally biased region" description="Basic and acidic residues" evidence="1">
    <location>
        <begin position="493"/>
        <end position="516"/>
    </location>
</feature>
<feature type="compositionally biased region" description="Basic and acidic residues" evidence="1">
    <location>
        <begin position="297"/>
        <end position="317"/>
    </location>
</feature>
<feature type="compositionally biased region" description="Low complexity" evidence="1">
    <location>
        <begin position="175"/>
        <end position="208"/>
    </location>
</feature>
<comment type="caution">
    <text evidence="2">The sequence shown here is derived from an EMBL/GenBank/DDBJ whole genome shotgun (WGS) entry which is preliminary data.</text>
</comment>
<feature type="region of interest" description="Disordered" evidence="1">
    <location>
        <begin position="376"/>
        <end position="799"/>
    </location>
</feature>
<feature type="compositionally biased region" description="Polar residues" evidence="1">
    <location>
        <begin position="23"/>
        <end position="32"/>
    </location>
</feature>
<feature type="compositionally biased region" description="Acidic residues" evidence="1">
    <location>
        <begin position="401"/>
        <end position="415"/>
    </location>
</feature>
<feature type="compositionally biased region" description="Basic and acidic residues" evidence="1">
    <location>
        <begin position="73"/>
        <end position="84"/>
    </location>
</feature>
<accession>A0A2G8LQL2</accession>
<name>A0A2G8LQL2_STIJA</name>
<feature type="compositionally biased region" description="Acidic residues" evidence="1">
    <location>
        <begin position="147"/>
        <end position="160"/>
    </location>
</feature>
<organism evidence="2 3">
    <name type="scientific">Stichopus japonicus</name>
    <name type="common">Sea cucumber</name>
    <dbReference type="NCBI Taxonomy" id="307972"/>
    <lineage>
        <taxon>Eukaryota</taxon>
        <taxon>Metazoa</taxon>
        <taxon>Echinodermata</taxon>
        <taxon>Eleutherozoa</taxon>
        <taxon>Echinozoa</taxon>
        <taxon>Holothuroidea</taxon>
        <taxon>Aspidochirotacea</taxon>
        <taxon>Aspidochirotida</taxon>
        <taxon>Stichopodidae</taxon>
        <taxon>Apostichopus</taxon>
    </lineage>
</organism>
<feature type="compositionally biased region" description="Basic and acidic residues" evidence="1">
    <location>
        <begin position="161"/>
        <end position="174"/>
    </location>
</feature>
<feature type="region of interest" description="Disordered" evidence="1">
    <location>
        <begin position="1"/>
        <end position="96"/>
    </location>
</feature>
<protein>
    <submittedName>
        <fullName evidence="2">Uncharacterized protein</fullName>
    </submittedName>
</protein>
<feature type="region of interest" description="Disordered" evidence="1">
    <location>
        <begin position="124"/>
        <end position="333"/>
    </location>
</feature>